<evidence type="ECO:0000313" key="4">
    <source>
        <dbReference type="Proteomes" id="UP000074914"/>
    </source>
</evidence>
<dbReference type="Proteomes" id="UP000074914">
    <property type="component" value="Chromosome"/>
</dbReference>
<dbReference type="Proteomes" id="UP000074561">
    <property type="component" value="Chromosome"/>
</dbReference>
<dbReference type="PATRIC" id="fig|279113.10.peg.2345"/>
<evidence type="ECO:0000313" key="1">
    <source>
        <dbReference type="EMBL" id="AMP05318.1"/>
    </source>
</evidence>
<proteinExistence type="predicted"/>
<evidence type="ECO:0000313" key="2">
    <source>
        <dbReference type="EMBL" id="AMP14609.1"/>
    </source>
</evidence>
<accession>A0A127QX50</accession>
<evidence type="ECO:0000313" key="3">
    <source>
        <dbReference type="Proteomes" id="UP000074561"/>
    </source>
</evidence>
<keyword evidence="4" id="KW-1185">Reference proteome</keyword>
<reference evidence="3 4" key="1">
    <citation type="submission" date="2015-11" db="EMBL/GenBank/DDBJ databases">
        <title>Exploring the genomic traits of fungus-feeding bacterial genus Collimonas.</title>
        <authorList>
            <person name="Song C."/>
            <person name="Schmidt R."/>
            <person name="de Jager V."/>
            <person name="Krzyzanowska D."/>
            <person name="Jongedijk E."/>
            <person name="Cankar K."/>
            <person name="Beekwilder J."/>
            <person name="van Veen A."/>
            <person name="de Boer W."/>
            <person name="van Veen J.A."/>
            <person name="Garbeva P."/>
        </authorList>
    </citation>
    <scope>NUCLEOTIDE SEQUENCE [LARGE SCALE GENOMIC DNA]</scope>
    <source>
        <strain evidence="2 4">Ter291</strain>
        <strain evidence="1 3">Ter91</strain>
    </source>
</reference>
<sequence length="37" mass="4157">MNCLPGSGFSPRDCCALIQAVAKITELYRPFGRHKLY</sequence>
<dbReference type="EMBL" id="CP013236">
    <property type="protein sequence ID" value="AMP14609.1"/>
    <property type="molecule type" value="Genomic_DNA"/>
</dbReference>
<dbReference type="AlphaFoldDB" id="A0A127QX50"/>
<organism evidence="1 3">
    <name type="scientific">Collimonas pratensis</name>
    <dbReference type="NCBI Taxonomy" id="279113"/>
    <lineage>
        <taxon>Bacteria</taxon>
        <taxon>Pseudomonadati</taxon>
        <taxon>Pseudomonadota</taxon>
        <taxon>Betaproteobacteria</taxon>
        <taxon>Burkholderiales</taxon>
        <taxon>Oxalobacteraceae</taxon>
        <taxon>Collimonas</taxon>
    </lineage>
</organism>
<gene>
    <name evidence="2" type="ORF">CPter291_2352</name>
    <name evidence="1" type="ORF">CPter91_2972</name>
</gene>
<dbReference type="STRING" id="279113.CPter91_2972"/>
<protein>
    <submittedName>
        <fullName evidence="1">Uncharacterized protein</fullName>
    </submittedName>
</protein>
<name>A0A127QX50_9BURK</name>
<dbReference type="EMBL" id="CP013234">
    <property type="protein sequence ID" value="AMP05318.1"/>
    <property type="molecule type" value="Genomic_DNA"/>
</dbReference>
<dbReference type="KEGG" id="cpra:CPter91_2972"/>